<dbReference type="SMART" id="SM00708">
    <property type="entry name" value="PhBP"/>
    <property type="match status" value="1"/>
</dbReference>
<evidence type="ECO:0000256" key="1">
    <source>
        <dbReference type="SAM" id="SignalP"/>
    </source>
</evidence>
<dbReference type="CDD" id="cd23992">
    <property type="entry name" value="PBP_GOBP"/>
    <property type="match status" value="1"/>
</dbReference>
<protein>
    <submittedName>
        <fullName evidence="2">Uncharacterized protein</fullName>
    </submittedName>
</protein>
<dbReference type="InterPro" id="IPR036728">
    <property type="entry name" value="PBP_GOBP_sf"/>
</dbReference>
<keyword evidence="1" id="KW-0732">Signal</keyword>
<proteinExistence type="predicted"/>
<sequence>MKCVISLLFLFTAAYGVSDEFKNALRMKMATFASACISEVGAGEADITDLVRKRIPSTREGRCLISCLQKKFGLQQSDGQPDRLGTMALLEPLHDDDPEMYKKVLQVAITCGPLVEKMKLTDACDVAVEVTTCAMREGKKFGLEDPFGLNR</sequence>
<dbReference type="InterPro" id="IPR006170">
    <property type="entry name" value="PBP/GOBP"/>
</dbReference>
<dbReference type="GO" id="GO:0005549">
    <property type="term" value="F:odorant binding"/>
    <property type="evidence" value="ECO:0007669"/>
    <property type="project" value="InterPro"/>
</dbReference>
<comment type="caution">
    <text evidence="2">The sequence shown here is derived from an EMBL/GenBank/DDBJ whole genome shotgun (WGS) entry which is preliminary data.</text>
</comment>
<accession>A0A5N4AQK1</accession>
<feature type="chain" id="PRO_5024449836" evidence="1">
    <location>
        <begin position="17"/>
        <end position="151"/>
    </location>
</feature>
<dbReference type="Proteomes" id="UP000327044">
    <property type="component" value="Unassembled WGS sequence"/>
</dbReference>
<evidence type="ECO:0000313" key="3">
    <source>
        <dbReference type="Proteomes" id="UP000327044"/>
    </source>
</evidence>
<dbReference type="EMBL" id="VVIM01000005">
    <property type="protein sequence ID" value="KAB0799632.1"/>
    <property type="molecule type" value="Genomic_DNA"/>
</dbReference>
<dbReference type="InParanoid" id="A0A5N4AQK1"/>
<dbReference type="Pfam" id="PF01395">
    <property type="entry name" value="PBP_GOBP"/>
    <property type="match status" value="1"/>
</dbReference>
<organism evidence="2 3">
    <name type="scientific">Photinus pyralis</name>
    <name type="common">Common eastern firefly</name>
    <name type="synonym">Lampyris pyralis</name>
    <dbReference type="NCBI Taxonomy" id="7054"/>
    <lineage>
        <taxon>Eukaryota</taxon>
        <taxon>Metazoa</taxon>
        <taxon>Ecdysozoa</taxon>
        <taxon>Arthropoda</taxon>
        <taxon>Hexapoda</taxon>
        <taxon>Insecta</taxon>
        <taxon>Pterygota</taxon>
        <taxon>Neoptera</taxon>
        <taxon>Endopterygota</taxon>
        <taxon>Coleoptera</taxon>
        <taxon>Polyphaga</taxon>
        <taxon>Elateriformia</taxon>
        <taxon>Elateroidea</taxon>
        <taxon>Lampyridae</taxon>
        <taxon>Lampyrinae</taxon>
        <taxon>Photinus</taxon>
    </lineage>
</organism>
<dbReference type="OrthoDB" id="6595846at2759"/>
<dbReference type="SUPFAM" id="SSF47565">
    <property type="entry name" value="Insect pheromone/odorant-binding proteins"/>
    <property type="match status" value="1"/>
</dbReference>
<dbReference type="Gene3D" id="1.10.238.20">
    <property type="entry name" value="Pheromone/general odorant binding protein domain"/>
    <property type="match status" value="1"/>
</dbReference>
<gene>
    <name evidence="2" type="ORF">PPYR_07512</name>
</gene>
<name>A0A5N4AQK1_PHOPY</name>
<evidence type="ECO:0000313" key="2">
    <source>
        <dbReference type="EMBL" id="KAB0799632.1"/>
    </source>
</evidence>
<dbReference type="AlphaFoldDB" id="A0A5N4AQK1"/>
<feature type="signal peptide" evidence="1">
    <location>
        <begin position="1"/>
        <end position="16"/>
    </location>
</feature>
<keyword evidence="3" id="KW-1185">Reference proteome</keyword>
<reference evidence="2 3" key="1">
    <citation type="journal article" date="2018" name="Elife">
        <title>Firefly genomes illuminate parallel origins of bioluminescence in beetles.</title>
        <authorList>
            <person name="Fallon T.R."/>
            <person name="Lower S.E."/>
            <person name="Chang C.H."/>
            <person name="Bessho-Uehara M."/>
            <person name="Martin G.J."/>
            <person name="Bewick A.J."/>
            <person name="Behringer M."/>
            <person name="Debat H.J."/>
            <person name="Wong I."/>
            <person name="Day J.C."/>
            <person name="Suvorov A."/>
            <person name="Silva C.J."/>
            <person name="Stanger-Hall K.F."/>
            <person name="Hall D.W."/>
            <person name="Schmitz R.J."/>
            <person name="Nelson D.R."/>
            <person name="Lewis S.M."/>
            <person name="Shigenobu S."/>
            <person name="Bybee S.M."/>
            <person name="Larracuente A.M."/>
            <person name="Oba Y."/>
            <person name="Weng J.K."/>
        </authorList>
    </citation>
    <scope>NUCLEOTIDE SEQUENCE [LARGE SCALE GENOMIC DNA]</scope>
    <source>
        <strain evidence="2">1611_PpyrPB1</strain>
        <tissue evidence="2">Whole body</tissue>
    </source>
</reference>